<organism evidence="1 2">
    <name type="scientific">Schleiferilactobacillus harbinensis</name>
    <dbReference type="NCBI Taxonomy" id="304207"/>
    <lineage>
        <taxon>Bacteria</taxon>
        <taxon>Bacillati</taxon>
        <taxon>Bacillota</taxon>
        <taxon>Bacilli</taxon>
        <taxon>Lactobacillales</taxon>
        <taxon>Lactobacillaceae</taxon>
        <taxon>Schleiferilactobacillus</taxon>
    </lineage>
</organism>
<dbReference type="Proteomes" id="UP001330016">
    <property type="component" value="Unassembled WGS sequence"/>
</dbReference>
<proteinExistence type="predicted"/>
<keyword evidence="2" id="KW-1185">Reference proteome</keyword>
<accession>A0ABU7T1K4</accession>
<dbReference type="RefSeq" id="WP_027829217.1">
    <property type="nucleotide sequence ID" value="NZ_BJTX01000094.1"/>
</dbReference>
<comment type="caution">
    <text evidence="1">The sequence shown here is derived from an EMBL/GenBank/DDBJ whole genome shotgun (WGS) entry which is preliminary data.</text>
</comment>
<gene>
    <name evidence="1" type="ORF">PS435_11440</name>
</gene>
<sequence length="103" mass="11549">MRLNLRSVPDEVIVQIDKQLAKANARDGTTLTRNQYIVAVLTDVFVTDNASLLHRVNDRMGDLTDVLREHLAAEQLLIYTVLNNALPEQEGVDSNAEEARPDH</sequence>
<evidence type="ECO:0008006" key="3">
    <source>
        <dbReference type="Google" id="ProtNLM"/>
    </source>
</evidence>
<name>A0ABU7T1K4_9LACO</name>
<reference evidence="1 2" key="1">
    <citation type="submission" date="2023-02" db="EMBL/GenBank/DDBJ databases">
        <title>The predominant lactic acid bacteria and yeasts involved in the spontaneous fermentation of millet during the production of the traditional porridge Hausa koko in Ghana.</title>
        <authorList>
            <person name="Atter A."/>
            <person name="Diaz M."/>
        </authorList>
    </citation>
    <scope>NUCLEOTIDE SEQUENCE [LARGE SCALE GENOMIC DNA]</scope>
    <source>
        <strain evidence="1 2">FI11640</strain>
    </source>
</reference>
<evidence type="ECO:0000313" key="1">
    <source>
        <dbReference type="EMBL" id="MEE6716473.1"/>
    </source>
</evidence>
<evidence type="ECO:0000313" key="2">
    <source>
        <dbReference type="Proteomes" id="UP001330016"/>
    </source>
</evidence>
<dbReference type="EMBL" id="JAQSGK010000035">
    <property type="protein sequence ID" value="MEE6716473.1"/>
    <property type="molecule type" value="Genomic_DNA"/>
</dbReference>
<protein>
    <recommendedName>
        <fullName evidence="3">Cell division protein ZapA</fullName>
    </recommendedName>
</protein>